<keyword evidence="1" id="KW-1133">Transmembrane helix</keyword>
<sequence length="295" mass="33808">MFKKKQNNLDRYIDPMGEISNKELEISGWYVRHKHQLFNTLIGLLVVFNIITIVFSFWKWGEYALVGYNQDSQLLVQQLDEFPNYEIVHQIYGASDLKLSPTAVFQNSDGYYDFVSDVFNDNARWVAKVSYRFQFSSGETDLYEVKIMPNTKLPVSVFSFPVSGFPSSASIVIEGVEWTHIDAHQIPYIETYLSDRLSFSTSEFEFVYAGEGGLDASQIKFRVSNDTLFSYWAPSFYVDLLDGGQRVGVIYFTLSAMGSGETEVVDLRSFVEGIYVSEIELHPLVDVFDQNEFIL</sequence>
<reference evidence="3" key="1">
    <citation type="submission" date="2017-09" db="EMBL/GenBank/DDBJ databases">
        <title>Depth-based differentiation of microbial function through sediment-hosted aquifers and enrichment of novel symbionts in the deep terrestrial subsurface.</title>
        <authorList>
            <person name="Probst A.J."/>
            <person name="Ladd B."/>
            <person name="Jarett J.K."/>
            <person name="Geller-Mcgrath D.E."/>
            <person name="Sieber C.M.K."/>
            <person name="Emerson J.B."/>
            <person name="Anantharaman K."/>
            <person name="Thomas B.C."/>
            <person name="Malmstrom R."/>
            <person name="Stieglmeier M."/>
            <person name="Klingl A."/>
            <person name="Woyke T."/>
            <person name="Ryan C.M."/>
            <person name="Banfield J.F."/>
        </authorList>
    </citation>
    <scope>NUCLEOTIDE SEQUENCE [LARGE SCALE GENOMIC DNA]</scope>
</reference>
<dbReference type="Proteomes" id="UP000228568">
    <property type="component" value="Unassembled WGS sequence"/>
</dbReference>
<evidence type="ECO:0000256" key="1">
    <source>
        <dbReference type="SAM" id="Phobius"/>
    </source>
</evidence>
<name>A0A2M7V7F5_9BACT</name>
<organism evidence="2 3">
    <name type="scientific">Candidatus Magasanikbacteria bacterium CG_4_10_14_0_2_um_filter_37_12</name>
    <dbReference type="NCBI Taxonomy" id="1974637"/>
    <lineage>
        <taxon>Bacteria</taxon>
        <taxon>Candidatus Magasanikiibacteriota</taxon>
    </lineage>
</organism>
<keyword evidence="1" id="KW-0472">Membrane</keyword>
<gene>
    <name evidence="2" type="ORF">COX81_02955</name>
</gene>
<dbReference type="EMBL" id="PFPK01000036">
    <property type="protein sequence ID" value="PIZ94657.1"/>
    <property type="molecule type" value="Genomic_DNA"/>
</dbReference>
<evidence type="ECO:0000313" key="2">
    <source>
        <dbReference type="EMBL" id="PIZ94657.1"/>
    </source>
</evidence>
<protein>
    <submittedName>
        <fullName evidence="2">Uncharacterized protein</fullName>
    </submittedName>
</protein>
<proteinExistence type="predicted"/>
<evidence type="ECO:0000313" key="3">
    <source>
        <dbReference type="Proteomes" id="UP000228568"/>
    </source>
</evidence>
<dbReference type="AlphaFoldDB" id="A0A2M7V7F5"/>
<comment type="caution">
    <text evidence="2">The sequence shown here is derived from an EMBL/GenBank/DDBJ whole genome shotgun (WGS) entry which is preliminary data.</text>
</comment>
<keyword evidence="1" id="KW-0812">Transmembrane</keyword>
<feature type="transmembrane region" description="Helical" evidence="1">
    <location>
        <begin position="37"/>
        <end position="58"/>
    </location>
</feature>
<accession>A0A2M7V7F5</accession>